<dbReference type="EMBL" id="CP022110">
    <property type="protein sequence ID" value="ASG21400.1"/>
    <property type="molecule type" value="Genomic_DNA"/>
</dbReference>
<organism evidence="2 3">
    <name type="scientific">Nitrospirillum viridazoti CBAmc</name>
    <dbReference type="NCBI Taxonomy" id="1441467"/>
    <lineage>
        <taxon>Bacteria</taxon>
        <taxon>Pseudomonadati</taxon>
        <taxon>Pseudomonadota</taxon>
        <taxon>Alphaproteobacteria</taxon>
        <taxon>Rhodospirillales</taxon>
        <taxon>Azospirillaceae</taxon>
        <taxon>Nitrospirillum</taxon>
        <taxon>Nitrospirillum viridazoti</taxon>
    </lineage>
</organism>
<dbReference type="Proteomes" id="UP000197153">
    <property type="component" value="Chromosome 1"/>
</dbReference>
<evidence type="ECO:0000313" key="3">
    <source>
        <dbReference type="Proteomes" id="UP000197153"/>
    </source>
</evidence>
<accession>A0A248JSB1</accession>
<keyword evidence="3" id="KW-1185">Reference proteome</keyword>
<protein>
    <submittedName>
        <fullName evidence="2">Uncharacterized protein</fullName>
    </submittedName>
</protein>
<dbReference type="KEGG" id="nao:Y958_11600"/>
<dbReference type="RefSeq" id="WP_088872104.1">
    <property type="nucleotide sequence ID" value="NZ_CP022110.1"/>
</dbReference>
<feature type="region of interest" description="Disordered" evidence="1">
    <location>
        <begin position="197"/>
        <end position="221"/>
    </location>
</feature>
<gene>
    <name evidence="2" type="ORF">Y958_11600</name>
</gene>
<dbReference type="AlphaFoldDB" id="A0A248JSB1"/>
<proteinExistence type="predicted"/>
<name>A0A248JSB1_9PROT</name>
<sequence>MQQGSGRRLLGVRALAAALKEMGQPVSASTLSRGLARRHFTNHGTAAQPLLDLDEVINTRANLLDPDKQRAALIARGVLPPPTAASADDDDDFLPSPRLTSTEGKLGVARLRKAEAEAAQAEMDLMERQHGLAPTRDFSDAAFTLGALVRDSLAARVSTLAAAVAGKNDTREIALLISSADDALLTALASRAAKMAKNLATGKEAAPHDEGEPDAPNDPAT</sequence>
<reference evidence="2 3" key="1">
    <citation type="submission" date="2017-06" db="EMBL/GenBank/DDBJ databases">
        <title>Complete genome sequence of Nitrospirillum amazonense strain CBAmC, an endophytic nitrogen-fixing and plant growth-promoting bacterium, isolated from sugarcane.</title>
        <authorList>
            <person name="Schwab S."/>
            <person name="dos Santos Teixeira K.R."/>
            <person name="Simoes Araujo J.L."/>
            <person name="Soares Vidal M."/>
            <person name="Borges de Freitas H.R."/>
            <person name="Rivello Crivelaro A.L."/>
            <person name="Bueno de Camargo Nunes A."/>
            <person name="dos Santos C.M."/>
            <person name="Palmeira da Silva Rosa D."/>
            <person name="da Silva Padilha D."/>
            <person name="da Silva E."/>
            <person name="Araujo Terra L."/>
            <person name="Soares Mendes V."/>
            <person name="Farinelli L."/>
            <person name="Magalhaes Cruz L."/>
            <person name="Baldani J.I."/>
        </authorList>
    </citation>
    <scope>NUCLEOTIDE SEQUENCE [LARGE SCALE GENOMIC DNA]</scope>
    <source>
        <strain evidence="2 3">CBAmC</strain>
    </source>
</reference>
<evidence type="ECO:0000256" key="1">
    <source>
        <dbReference type="SAM" id="MobiDB-lite"/>
    </source>
</evidence>
<evidence type="ECO:0000313" key="2">
    <source>
        <dbReference type="EMBL" id="ASG21400.1"/>
    </source>
</evidence>